<dbReference type="InterPro" id="IPR013525">
    <property type="entry name" value="ABC2_TM"/>
</dbReference>
<evidence type="ECO:0000256" key="5">
    <source>
        <dbReference type="ARBA" id="ARBA00022692"/>
    </source>
</evidence>
<evidence type="ECO:0000256" key="9">
    <source>
        <dbReference type="SAM" id="Phobius"/>
    </source>
</evidence>
<keyword evidence="4" id="KW-1003">Cell membrane</keyword>
<feature type="transmembrane region" description="Helical" evidence="9">
    <location>
        <begin position="178"/>
        <end position="207"/>
    </location>
</feature>
<keyword evidence="3" id="KW-0813">Transport</keyword>
<keyword evidence="6 9" id="KW-1133">Transmembrane helix</keyword>
<proteinExistence type="inferred from homology"/>
<evidence type="ECO:0000256" key="6">
    <source>
        <dbReference type="ARBA" id="ARBA00022989"/>
    </source>
</evidence>
<evidence type="ECO:0000256" key="1">
    <source>
        <dbReference type="ARBA" id="ARBA00004429"/>
    </source>
</evidence>
<comment type="subcellular location">
    <subcellularLocation>
        <location evidence="1">Cell inner membrane</location>
        <topology evidence="1">Multi-pass membrane protein</topology>
    </subcellularLocation>
</comment>
<feature type="transmembrane region" description="Helical" evidence="9">
    <location>
        <begin position="102"/>
        <end position="123"/>
    </location>
</feature>
<evidence type="ECO:0000313" key="12">
    <source>
        <dbReference type="Proteomes" id="UP001500221"/>
    </source>
</evidence>
<evidence type="ECO:0000256" key="4">
    <source>
        <dbReference type="ARBA" id="ARBA00022475"/>
    </source>
</evidence>
<organism evidence="11 12">
    <name type="scientific">Nocardioides marinquilinus</name>
    <dbReference type="NCBI Taxonomy" id="1210400"/>
    <lineage>
        <taxon>Bacteria</taxon>
        <taxon>Bacillati</taxon>
        <taxon>Actinomycetota</taxon>
        <taxon>Actinomycetes</taxon>
        <taxon>Propionibacteriales</taxon>
        <taxon>Nocardioidaceae</taxon>
        <taxon>Nocardioides</taxon>
    </lineage>
</organism>
<feature type="region of interest" description="Disordered" evidence="8">
    <location>
        <begin position="1"/>
        <end position="21"/>
    </location>
</feature>
<dbReference type="Proteomes" id="UP001500221">
    <property type="component" value="Unassembled WGS sequence"/>
</dbReference>
<evidence type="ECO:0000313" key="11">
    <source>
        <dbReference type="EMBL" id="GAA5150906.1"/>
    </source>
</evidence>
<keyword evidence="12" id="KW-1185">Reference proteome</keyword>
<feature type="domain" description="ABC-2 type transporter transmembrane" evidence="10">
    <location>
        <begin position="51"/>
        <end position="251"/>
    </location>
</feature>
<comment type="caution">
    <text evidence="11">The sequence shown here is derived from an EMBL/GenBank/DDBJ whole genome shotgun (WGS) entry which is preliminary data.</text>
</comment>
<reference evidence="12" key="1">
    <citation type="journal article" date="2019" name="Int. J. Syst. Evol. Microbiol.">
        <title>The Global Catalogue of Microorganisms (GCM) 10K type strain sequencing project: providing services to taxonomists for standard genome sequencing and annotation.</title>
        <authorList>
            <consortium name="The Broad Institute Genomics Platform"/>
            <consortium name="The Broad Institute Genome Sequencing Center for Infectious Disease"/>
            <person name="Wu L."/>
            <person name="Ma J."/>
        </authorList>
    </citation>
    <scope>NUCLEOTIDE SEQUENCE [LARGE SCALE GENOMIC DNA]</scope>
    <source>
        <strain evidence="12">JCM 18459</strain>
    </source>
</reference>
<evidence type="ECO:0000256" key="2">
    <source>
        <dbReference type="ARBA" id="ARBA00007783"/>
    </source>
</evidence>
<evidence type="ECO:0000256" key="3">
    <source>
        <dbReference type="ARBA" id="ARBA00022448"/>
    </source>
</evidence>
<dbReference type="Pfam" id="PF01061">
    <property type="entry name" value="ABC2_membrane"/>
    <property type="match status" value="1"/>
</dbReference>
<dbReference type="EMBL" id="BAABKG010000003">
    <property type="protein sequence ID" value="GAA5150906.1"/>
    <property type="molecule type" value="Genomic_DNA"/>
</dbReference>
<accession>A0ABP9PXY9</accession>
<evidence type="ECO:0000256" key="8">
    <source>
        <dbReference type="SAM" id="MobiDB-lite"/>
    </source>
</evidence>
<comment type="similarity">
    <text evidence="2">Belongs to the ABC-2 integral membrane protein family.</text>
</comment>
<keyword evidence="7 9" id="KW-0472">Membrane</keyword>
<dbReference type="PANTHER" id="PTHR30413:SF8">
    <property type="entry name" value="TRANSPORT PERMEASE PROTEIN"/>
    <property type="match status" value="1"/>
</dbReference>
<feature type="transmembrane region" description="Helical" evidence="9">
    <location>
        <begin position="144"/>
        <end position="172"/>
    </location>
</feature>
<protein>
    <recommendedName>
        <fullName evidence="10">ABC-2 type transporter transmembrane domain-containing protein</fullName>
    </recommendedName>
</protein>
<gene>
    <name evidence="11" type="ORF">GCM10023340_28930</name>
</gene>
<feature type="transmembrane region" description="Helical" evidence="9">
    <location>
        <begin position="285"/>
        <end position="307"/>
    </location>
</feature>
<name>A0ABP9PXY9_9ACTN</name>
<evidence type="ECO:0000256" key="7">
    <source>
        <dbReference type="ARBA" id="ARBA00023136"/>
    </source>
</evidence>
<keyword evidence="5 9" id="KW-0812">Transmembrane</keyword>
<evidence type="ECO:0000259" key="10">
    <source>
        <dbReference type="Pfam" id="PF01061"/>
    </source>
</evidence>
<sequence>MTDMASRPSTQAAGDDREDGVGTGRSAATLPPLVNPAPSAGLLEVFRRRYLLKLLVRREISARYSGSFLGLLWSYLNPLSQFFIYFAIIGKIFALHRSVPNFAIHIFAALVVVHFFTETFNAGTRSIVRNKAVVRKMAVPLEMFPVASMAVSLYHVGPQLVILTIASLAYGWTPDPVGILAMVLALMISMLLGTALALVFSAFNVFFRDFSSMVNILTNFVRFGVPMIYSYTMVGERFGSFAPYYLLNPIADAVLLMQRAFWTGTVEGDPGQPADFAAQNLPDHLILRGFVMVGVCVVLLGLAQLAFRAFERKIPERI</sequence>
<feature type="transmembrane region" description="Helical" evidence="9">
    <location>
        <begin position="68"/>
        <end position="90"/>
    </location>
</feature>
<dbReference type="PANTHER" id="PTHR30413">
    <property type="entry name" value="INNER MEMBRANE TRANSPORT PERMEASE"/>
    <property type="match status" value="1"/>
</dbReference>